<reference evidence="3" key="1">
    <citation type="journal article" date="2019" name="Int. J. Syst. Evol. Microbiol.">
        <title>The Global Catalogue of Microorganisms (GCM) 10K type strain sequencing project: providing services to taxonomists for standard genome sequencing and annotation.</title>
        <authorList>
            <consortium name="The Broad Institute Genomics Platform"/>
            <consortium name="The Broad Institute Genome Sequencing Center for Infectious Disease"/>
            <person name="Wu L."/>
            <person name="Ma J."/>
        </authorList>
    </citation>
    <scope>NUCLEOTIDE SEQUENCE [LARGE SCALE GENOMIC DNA]</scope>
    <source>
        <strain evidence="3">JCM 10977</strain>
    </source>
</reference>
<dbReference type="RefSeq" id="WP_343970039.1">
    <property type="nucleotide sequence ID" value="NZ_BAAAHK010000007.1"/>
</dbReference>
<sequence length="309" mass="33150">MLIHDDSTERASGNLSDPALPPLSPAEAAHLVRLSLEAAATAGLTGHYDNRGALILRTTLPDGQLEAGLTNLARIVADERPDYWPRLVGEHFDRLADLLRRGAAPRPTDPQTQLIQRLAAKDSLDPLIAAGAPEFVPGLLSVPAMSTTGAITMYLAPELDLGLTWAEAESFGLRNLRAMTDTVSYAEHDGTYVAMISGSNFAASRALVLDTVLRESLHVENPPYGVLAAMPVRDLLLVHVITDLSVLQALGMMLNLAGRSHATNPGPLSPWVYLVAADGWHPTTRPADNSDPGLSPRFLTLLRELSQLT</sequence>
<keyword evidence="3" id="KW-1185">Reference proteome</keyword>
<comment type="caution">
    <text evidence="2">The sequence shown here is derived from an EMBL/GenBank/DDBJ whole genome shotgun (WGS) entry which is preliminary data.</text>
</comment>
<dbReference type="Proteomes" id="UP001500542">
    <property type="component" value="Unassembled WGS sequence"/>
</dbReference>
<name>A0ABP4AVK2_9ACTN</name>
<feature type="region of interest" description="Disordered" evidence="1">
    <location>
        <begin position="1"/>
        <end position="22"/>
    </location>
</feature>
<evidence type="ECO:0000256" key="1">
    <source>
        <dbReference type="SAM" id="MobiDB-lite"/>
    </source>
</evidence>
<evidence type="ECO:0000313" key="2">
    <source>
        <dbReference type="EMBL" id="GAA0941509.1"/>
    </source>
</evidence>
<evidence type="ECO:0000313" key="3">
    <source>
        <dbReference type="Proteomes" id="UP001500542"/>
    </source>
</evidence>
<gene>
    <name evidence="2" type="ORF">GCM10009554_33190</name>
</gene>
<proteinExistence type="predicted"/>
<organism evidence="2 3">
    <name type="scientific">Kribbella koreensis</name>
    <dbReference type="NCBI Taxonomy" id="57909"/>
    <lineage>
        <taxon>Bacteria</taxon>
        <taxon>Bacillati</taxon>
        <taxon>Actinomycetota</taxon>
        <taxon>Actinomycetes</taxon>
        <taxon>Propionibacteriales</taxon>
        <taxon>Kribbellaceae</taxon>
        <taxon>Kribbella</taxon>
    </lineage>
</organism>
<dbReference type="EMBL" id="BAAAHK010000007">
    <property type="protein sequence ID" value="GAA0941509.1"/>
    <property type="molecule type" value="Genomic_DNA"/>
</dbReference>
<protein>
    <submittedName>
        <fullName evidence="2">Uncharacterized protein</fullName>
    </submittedName>
</protein>
<accession>A0ABP4AVK2</accession>